<gene>
    <name evidence="1" type="ORF">KPSA1_01713</name>
</gene>
<dbReference type="EMBL" id="BGJZ01000086">
    <property type="protein sequence ID" value="GBH08342.1"/>
    <property type="molecule type" value="Genomic_DNA"/>
</dbReference>
<name>A0A2V0QGK2_PSESF</name>
<comment type="caution">
    <text evidence="1">The sequence shown here is derived from an EMBL/GenBank/DDBJ whole genome shotgun (WGS) entry which is preliminary data.</text>
</comment>
<dbReference type="AlphaFoldDB" id="A0A2V0QGK2"/>
<evidence type="ECO:0000313" key="2">
    <source>
        <dbReference type="Proteomes" id="UP000247480"/>
    </source>
</evidence>
<evidence type="ECO:0000313" key="1">
    <source>
        <dbReference type="EMBL" id="GBH08342.1"/>
    </source>
</evidence>
<sequence>MLLLGVSGHEEFLCEFKTCLAPSAFSFEHRLLSHYSEVMQQTTALRFCCVVFVA</sequence>
<protein>
    <submittedName>
        <fullName evidence="1">Uncharacterized protein</fullName>
    </submittedName>
</protein>
<accession>A0A2V0QGK2</accession>
<organism evidence="1 2">
    <name type="scientific">Pseudomonas syringae pv. actinidiae</name>
    <dbReference type="NCBI Taxonomy" id="103796"/>
    <lineage>
        <taxon>Bacteria</taxon>
        <taxon>Pseudomonadati</taxon>
        <taxon>Pseudomonadota</taxon>
        <taxon>Gammaproteobacteria</taxon>
        <taxon>Pseudomonadales</taxon>
        <taxon>Pseudomonadaceae</taxon>
        <taxon>Pseudomonas</taxon>
        <taxon>Pseudomonas syringae</taxon>
    </lineage>
</organism>
<reference evidence="1 2" key="1">
    <citation type="submission" date="2018-04" db="EMBL/GenBank/DDBJ databases">
        <title>Draft genome sequence of Pseudomonas syringae pv. actinidiae biovar 1 strains isolated from kiwifruit in Kagawa prefecture.</title>
        <authorList>
            <person name="Tabuchi M."/>
            <person name="Saito M."/>
            <person name="Fujiwara S."/>
            <person name="Sasa N."/>
            <person name="Akimitsu K."/>
            <person name="Gomi K."/>
            <person name="Konishi-Sugita S."/>
            <person name="Hamano K."/>
            <person name="Kataoka I."/>
        </authorList>
    </citation>
    <scope>NUCLEOTIDE SEQUENCE [LARGE SCALE GENOMIC DNA]</scope>
    <source>
        <strain evidence="1 2">MAFF212206</strain>
    </source>
</reference>
<dbReference type="Proteomes" id="UP000247480">
    <property type="component" value="Unassembled WGS sequence"/>
</dbReference>
<proteinExistence type="predicted"/>